<dbReference type="SMART" id="SM00421">
    <property type="entry name" value="HTH_LUXR"/>
    <property type="match status" value="1"/>
</dbReference>
<dbReference type="PROSITE" id="PS00622">
    <property type="entry name" value="HTH_LUXR_1"/>
    <property type="match status" value="1"/>
</dbReference>
<feature type="domain" description="Response regulatory" evidence="7">
    <location>
        <begin position="8"/>
        <end position="124"/>
    </location>
</feature>
<sequence>MTEFQSLNLLLCDDHSLFREGLAALLRQHPGWRILAEAANGEEAVQLAAELKPDVVVLDVAMPGMNGIDAAAAIRNETPQTRIVALSMYADNHYLQRMLKAGANAYVLKNEASAELVEAIETVMAGGQFISPALTQTGAETRHRSADVDRTALTAREREVLRLLAEGQRTKDIAVALSISPKTVETYRGRIMLKLGIDNVAGLVKFAIRAGIATVE</sequence>
<evidence type="ECO:0000313" key="9">
    <source>
        <dbReference type="Proteomes" id="UP001138768"/>
    </source>
</evidence>
<feature type="modified residue" description="4-aspartylphosphate" evidence="5">
    <location>
        <position position="59"/>
    </location>
</feature>
<dbReference type="SUPFAM" id="SSF46894">
    <property type="entry name" value="C-terminal effector domain of the bipartite response regulators"/>
    <property type="match status" value="1"/>
</dbReference>
<keyword evidence="3" id="KW-0238">DNA-binding</keyword>
<feature type="domain" description="HTH luxR-type" evidence="6">
    <location>
        <begin position="146"/>
        <end position="211"/>
    </location>
</feature>
<proteinExistence type="predicted"/>
<name>A0A9X0WA04_9GAMM</name>
<dbReference type="SMART" id="SM00448">
    <property type="entry name" value="REC"/>
    <property type="match status" value="1"/>
</dbReference>
<dbReference type="InterPro" id="IPR011006">
    <property type="entry name" value="CheY-like_superfamily"/>
</dbReference>
<dbReference type="InterPro" id="IPR058245">
    <property type="entry name" value="NreC/VraR/RcsB-like_REC"/>
</dbReference>
<evidence type="ECO:0000313" key="8">
    <source>
        <dbReference type="EMBL" id="MBK1619579.1"/>
    </source>
</evidence>
<dbReference type="InterPro" id="IPR000792">
    <property type="entry name" value="Tscrpt_reg_LuxR_C"/>
</dbReference>
<accession>A0A9X0WA04</accession>
<dbReference type="PROSITE" id="PS50043">
    <property type="entry name" value="HTH_LUXR_2"/>
    <property type="match status" value="1"/>
</dbReference>
<keyword evidence="4" id="KW-0804">Transcription</keyword>
<comment type="caution">
    <text evidence="8">The sequence shown here is derived from an EMBL/GenBank/DDBJ whole genome shotgun (WGS) entry which is preliminary data.</text>
</comment>
<gene>
    <name evidence="8" type="ORF">CKO42_14250</name>
</gene>
<dbReference type="AlphaFoldDB" id="A0A9X0WA04"/>
<evidence type="ECO:0000256" key="3">
    <source>
        <dbReference type="ARBA" id="ARBA00023125"/>
    </source>
</evidence>
<dbReference type="PROSITE" id="PS50110">
    <property type="entry name" value="RESPONSE_REGULATORY"/>
    <property type="match status" value="1"/>
</dbReference>
<dbReference type="SUPFAM" id="SSF52172">
    <property type="entry name" value="CheY-like"/>
    <property type="match status" value="1"/>
</dbReference>
<dbReference type="InterPro" id="IPR016032">
    <property type="entry name" value="Sig_transdc_resp-reg_C-effctor"/>
</dbReference>
<keyword evidence="1 5" id="KW-0597">Phosphoprotein</keyword>
<dbReference type="InterPro" id="IPR039420">
    <property type="entry name" value="WalR-like"/>
</dbReference>
<dbReference type="Proteomes" id="UP001138768">
    <property type="component" value="Unassembled WGS sequence"/>
</dbReference>
<organism evidence="8 9">
    <name type="scientific">Lamprobacter modestohalophilus</name>
    <dbReference type="NCBI Taxonomy" id="1064514"/>
    <lineage>
        <taxon>Bacteria</taxon>
        <taxon>Pseudomonadati</taxon>
        <taxon>Pseudomonadota</taxon>
        <taxon>Gammaproteobacteria</taxon>
        <taxon>Chromatiales</taxon>
        <taxon>Chromatiaceae</taxon>
        <taxon>Lamprobacter</taxon>
    </lineage>
</organism>
<evidence type="ECO:0000256" key="2">
    <source>
        <dbReference type="ARBA" id="ARBA00023015"/>
    </source>
</evidence>
<evidence type="ECO:0000256" key="1">
    <source>
        <dbReference type="ARBA" id="ARBA00022553"/>
    </source>
</evidence>
<reference evidence="8 9" key="1">
    <citation type="journal article" date="2020" name="Microorganisms">
        <title>Osmotic Adaptation and Compatible Solute Biosynthesis of Phototrophic Bacteria as Revealed from Genome Analyses.</title>
        <authorList>
            <person name="Imhoff J.F."/>
            <person name="Rahn T."/>
            <person name="Kunzel S."/>
            <person name="Keller A."/>
            <person name="Neulinger S.C."/>
        </authorList>
    </citation>
    <scope>NUCLEOTIDE SEQUENCE [LARGE SCALE GENOMIC DNA]</scope>
    <source>
        <strain evidence="8 9">DSM 25653</strain>
    </source>
</reference>
<dbReference type="PANTHER" id="PTHR43214:SF41">
    <property type="entry name" value="NITRATE_NITRITE RESPONSE REGULATOR PROTEIN NARP"/>
    <property type="match status" value="1"/>
</dbReference>
<dbReference type="PANTHER" id="PTHR43214">
    <property type="entry name" value="TWO-COMPONENT RESPONSE REGULATOR"/>
    <property type="match status" value="1"/>
</dbReference>
<dbReference type="GO" id="GO:0006355">
    <property type="term" value="P:regulation of DNA-templated transcription"/>
    <property type="evidence" value="ECO:0007669"/>
    <property type="project" value="InterPro"/>
</dbReference>
<dbReference type="RefSeq" id="WP_200245138.1">
    <property type="nucleotide sequence ID" value="NZ_NRRY01000023.1"/>
</dbReference>
<dbReference type="PRINTS" id="PR00038">
    <property type="entry name" value="HTHLUXR"/>
</dbReference>
<dbReference type="GO" id="GO:0000160">
    <property type="term" value="P:phosphorelay signal transduction system"/>
    <property type="evidence" value="ECO:0007669"/>
    <property type="project" value="InterPro"/>
</dbReference>
<dbReference type="InterPro" id="IPR001789">
    <property type="entry name" value="Sig_transdc_resp-reg_receiver"/>
</dbReference>
<evidence type="ECO:0000256" key="5">
    <source>
        <dbReference type="PROSITE-ProRule" id="PRU00169"/>
    </source>
</evidence>
<dbReference type="Pfam" id="PF00072">
    <property type="entry name" value="Response_reg"/>
    <property type="match status" value="1"/>
</dbReference>
<dbReference type="Pfam" id="PF00196">
    <property type="entry name" value="GerE"/>
    <property type="match status" value="1"/>
</dbReference>
<dbReference type="GO" id="GO:0003677">
    <property type="term" value="F:DNA binding"/>
    <property type="evidence" value="ECO:0007669"/>
    <property type="project" value="UniProtKB-KW"/>
</dbReference>
<evidence type="ECO:0000259" key="7">
    <source>
        <dbReference type="PROSITE" id="PS50110"/>
    </source>
</evidence>
<evidence type="ECO:0008006" key="10">
    <source>
        <dbReference type="Google" id="ProtNLM"/>
    </source>
</evidence>
<dbReference type="EMBL" id="NRRY01000023">
    <property type="protein sequence ID" value="MBK1619579.1"/>
    <property type="molecule type" value="Genomic_DNA"/>
</dbReference>
<dbReference type="CDD" id="cd06170">
    <property type="entry name" value="LuxR_C_like"/>
    <property type="match status" value="1"/>
</dbReference>
<dbReference type="CDD" id="cd17535">
    <property type="entry name" value="REC_NarL-like"/>
    <property type="match status" value="1"/>
</dbReference>
<protein>
    <recommendedName>
        <fullName evidence="10">Response regulator transcription factor</fullName>
    </recommendedName>
</protein>
<keyword evidence="2" id="KW-0805">Transcription regulation</keyword>
<evidence type="ECO:0000256" key="4">
    <source>
        <dbReference type="ARBA" id="ARBA00023163"/>
    </source>
</evidence>
<keyword evidence="9" id="KW-1185">Reference proteome</keyword>
<evidence type="ECO:0000259" key="6">
    <source>
        <dbReference type="PROSITE" id="PS50043"/>
    </source>
</evidence>
<dbReference type="Gene3D" id="3.40.50.2300">
    <property type="match status" value="1"/>
</dbReference>